<reference evidence="2" key="1">
    <citation type="submission" date="2017-09" db="EMBL/GenBank/DDBJ databases">
        <title>Depth-based differentiation of microbial function through sediment-hosted aquifers and enrichment of novel symbionts in the deep terrestrial subsurface.</title>
        <authorList>
            <person name="Probst A.J."/>
            <person name="Ladd B."/>
            <person name="Jarett J.K."/>
            <person name="Geller-Mcgrath D.E."/>
            <person name="Sieber C.M.K."/>
            <person name="Emerson J.B."/>
            <person name="Anantharaman K."/>
            <person name="Thomas B.C."/>
            <person name="Malmstrom R."/>
            <person name="Stieglmeier M."/>
            <person name="Klingl A."/>
            <person name="Woyke T."/>
            <person name="Ryan C.M."/>
            <person name="Banfield J.F."/>
        </authorList>
    </citation>
    <scope>NUCLEOTIDE SEQUENCE [LARGE SCALE GENOMIC DNA]</scope>
</reference>
<sequence>MILMLAVGCKKDEPIKPNVPSNPTVQIQAHENDLFYFEGSNALMSDYQMVYYYKNGKFNDPTYNKGSFPAQSFTLINDSTLQVHIKSLYTGAETDIIAHKVPLKYNNYGIAGWTDDLDNVYCVFNGLYRCPDKRFIYTFDCEKSTISIYFLDTHVLMTKNYTFHTATDGTGDQEILIDNINGDRWYLQHNLVSPHSFNCPGLRIESYTTTFIGMRPVDDKKQ</sequence>
<accession>A0A2M6WR70</accession>
<dbReference type="EMBL" id="PFAQ01000007">
    <property type="protein sequence ID" value="PIT95309.1"/>
    <property type="molecule type" value="Genomic_DNA"/>
</dbReference>
<comment type="caution">
    <text evidence="1">The sequence shown here is derived from an EMBL/GenBank/DDBJ whole genome shotgun (WGS) entry which is preliminary data.</text>
</comment>
<organism evidence="1 2">
    <name type="scientific">Candidatus Falkowbacteria bacterium CG10_big_fil_rev_8_21_14_0_10_39_9</name>
    <dbReference type="NCBI Taxonomy" id="1974566"/>
    <lineage>
        <taxon>Bacteria</taxon>
        <taxon>Candidatus Falkowiibacteriota</taxon>
    </lineage>
</organism>
<evidence type="ECO:0000313" key="1">
    <source>
        <dbReference type="EMBL" id="PIT95309.1"/>
    </source>
</evidence>
<proteinExistence type="predicted"/>
<dbReference type="AlphaFoldDB" id="A0A2M6WR70"/>
<dbReference type="Proteomes" id="UP000228900">
    <property type="component" value="Unassembled WGS sequence"/>
</dbReference>
<protein>
    <submittedName>
        <fullName evidence="1">Uncharacterized protein</fullName>
    </submittedName>
</protein>
<name>A0A2M6WR70_9BACT</name>
<gene>
    <name evidence="1" type="ORF">COT98_00330</name>
</gene>
<evidence type="ECO:0000313" key="2">
    <source>
        <dbReference type="Proteomes" id="UP000228900"/>
    </source>
</evidence>